<evidence type="ECO:0000313" key="1">
    <source>
        <dbReference type="EMBL" id="CCQ32617.1"/>
    </source>
</evidence>
<organism evidence="1 2">
    <name type="scientific">Halorhabdus tiamatea SARL4B</name>
    <dbReference type="NCBI Taxonomy" id="1033806"/>
    <lineage>
        <taxon>Archaea</taxon>
        <taxon>Methanobacteriati</taxon>
        <taxon>Methanobacteriota</taxon>
        <taxon>Stenosarchaea group</taxon>
        <taxon>Halobacteria</taxon>
        <taxon>Halobacteriales</taxon>
        <taxon>Haloarculaceae</taxon>
        <taxon>Halorhabdus</taxon>
    </lineage>
</organism>
<gene>
    <name evidence="1" type="ORF">HTIA_0472</name>
</gene>
<dbReference type="HOGENOM" id="CLU_3302646_0_0_2"/>
<evidence type="ECO:0000313" key="2">
    <source>
        <dbReference type="Proteomes" id="UP000015381"/>
    </source>
</evidence>
<sequence length="39" mass="4536">MDRRLRHFKRPGWGYRGNRSRSRLCRTVSSGTCCSSASF</sequence>
<proteinExistence type="predicted"/>
<dbReference type="Proteomes" id="UP000015381">
    <property type="component" value="Chromosome I"/>
</dbReference>
<protein>
    <submittedName>
        <fullName evidence="1">Uncharacterized protein</fullName>
    </submittedName>
</protein>
<name>S6CT36_9EURY</name>
<reference evidence="1 2" key="1">
    <citation type="journal article" date="2014" name="Environ. Microbiol.">
        <title>Halorhabdus tiamatea: proteogenomics and glycosidase activity measurements identify the first cultivated euryarchaeon from a deep-sea anoxic brine lake as potential polysaccharide degrader.</title>
        <authorList>
            <person name="Werner J."/>
            <person name="Ferrer M."/>
            <person name="Michel G."/>
            <person name="Mann A.J."/>
            <person name="Huang S."/>
            <person name="Juarez S."/>
            <person name="Ciordia S."/>
            <person name="Albar J.P."/>
            <person name="Alcaide M."/>
            <person name="La Cono V."/>
            <person name="Yakimov M.M."/>
            <person name="Antunes A."/>
            <person name="Taborda M."/>
            <person name="Da Costa M.S."/>
            <person name="Amann R.I."/>
            <person name="Gloeckner F.O."/>
            <person name="Golyshina O.V."/>
            <person name="Golyshin P.N."/>
            <person name="Teeling H."/>
        </authorList>
    </citation>
    <scope>NUCLEOTIDE SEQUENCE [LARGE SCALE GENOMIC DNA]</scope>
    <source>
        <strain evidence="2">SARL4B</strain>
    </source>
</reference>
<dbReference type="EMBL" id="HF571520">
    <property type="protein sequence ID" value="CCQ32617.1"/>
    <property type="molecule type" value="Genomic_DNA"/>
</dbReference>
<dbReference type="AlphaFoldDB" id="S6CT36"/>
<keyword evidence="2" id="KW-1185">Reference proteome</keyword>
<accession>S6CT36</accession>
<dbReference type="KEGG" id="hti:HTIA_0472"/>